<reference evidence="2 3" key="2">
    <citation type="journal article" date="2014" name="FEMS Microbiol. Lett.">
        <title>Draft genomic DNA sequence of the facultatively methylotrophic bacterium Acidomonas methanolica type strain MB58.</title>
        <authorList>
            <person name="Higashiura N."/>
            <person name="Hadano H."/>
            <person name="Hirakawa H."/>
            <person name="Matsutani M."/>
            <person name="Takabe S."/>
            <person name="Matsushita K."/>
            <person name="Azuma Y."/>
        </authorList>
    </citation>
    <scope>NUCLEOTIDE SEQUENCE [LARGE SCALE GENOMIC DNA]</scope>
    <source>
        <strain evidence="2 3">MB58</strain>
    </source>
</reference>
<evidence type="ECO:0000313" key="2">
    <source>
        <dbReference type="EMBL" id="GAJ29192.1"/>
    </source>
</evidence>
<dbReference type="SUPFAM" id="SSF53448">
    <property type="entry name" value="Nucleotide-diphospho-sugar transferases"/>
    <property type="match status" value="1"/>
</dbReference>
<sequence>MNMILSDGATESGSRWDHIDLAWVMQSYPETREFFVQGDTIAFADLLLLAGRCGYSPNPYFDEIYYVRRYPDVRQAIADGTYVSGFDHYRSAGYRDRNPHWLFSEEYYLAGNPDVGKSLANDGVFRNGYDHYLRCGDGEFRSGSWFFDPLEYIKSTTGEAARAPFSHYLTHPSGYSNSPYFDTDWFIRAYPDVLEEVRHGDWKSILHQYLGTRNEGRYDPSRFFSERFYVESNPDLSDAIASGRFISGYEHFLLYGIHERRRPSPDIDLERFYHHPYVQKLLLNGRVPDVFVAWCRSEGEIPDVEAALEDKEKMTKLAFEKKSAALAITVARRKLDFSSALPDISVILVLHNNFDMTMNALTALRASHAGGIDLILADSGSHDETRRIGHYIDGANIQRFDGNVGFVRACNVAAGHAKAPFLLFLNNDAEVQPGSIAAAIERLRRDPKVGVVGGKLIRTNGLLQEAGSIIYRDGSVDGYMRGRSPDVPEANFVRRVDFCSGACLFTRTELFRQLGGFDEAYIPAYYEETDYCVRVWKSGQEVIYDPAVTAIHYEYGTSDLASGAGYINRNRLIFNSRHRDFLTYKLVKSKLGLNGARSPARSGARRILFIEDRIPLKCYGSGFSRSHDIVETLASMGHDVTVFPIFKPDVSINQLYAAFPENVEIIWDRELGELESFLHQRAGLYDVIWICRTQNVRRLVPVIERTAHFMPHAMLIADTEAVSAIREEQHDRLLGLPEDQFPTLAERLRAEFECLLIATKIVAVSPHDATVLTEHGFAGVSVLGHVQTPRRTSRPWAERSGLLFVGAMHDYNSPNYDSVAWLVTTLWPMLENMLPGDATLTIAGYLGPGVSFSALPRSPRVSYIGEVEDLTPLYDSARFFIAPTRYAASIPYKLYEAAAYGLPIVASDILCRQTGWKVGDEILEARAGDAEDFGRVVVDSYDNQVLWNALRDKALVKIMNEDDQKSYVVKINKILNHEDEKSYL</sequence>
<dbReference type="SUPFAM" id="SSF53756">
    <property type="entry name" value="UDP-Glycosyltransferase/glycogen phosphorylase"/>
    <property type="match status" value="1"/>
</dbReference>
<evidence type="ECO:0000259" key="1">
    <source>
        <dbReference type="Pfam" id="PF00535"/>
    </source>
</evidence>
<name>A0A023D4Z9_ACIMT</name>
<dbReference type="Pfam" id="PF00535">
    <property type="entry name" value="Glycos_transf_2"/>
    <property type="match status" value="1"/>
</dbReference>
<dbReference type="InterPro" id="IPR029044">
    <property type="entry name" value="Nucleotide-diphossugar_trans"/>
</dbReference>
<dbReference type="GO" id="GO:0016740">
    <property type="term" value="F:transferase activity"/>
    <property type="evidence" value="ECO:0007669"/>
    <property type="project" value="UniProtKB-KW"/>
</dbReference>
<dbReference type="PANTHER" id="PTHR43179">
    <property type="entry name" value="RHAMNOSYLTRANSFERASE WBBL"/>
    <property type="match status" value="1"/>
</dbReference>
<dbReference type="Gene3D" id="3.40.50.2000">
    <property type="entry name" value="Glycogen Phosphorylase B"/>
    <property type="match status" value="1"/>
</dbReference>
<dbReference type="Proteomes" id="UP000019760">
    <property type="component" value="Unassembled WGS sequence"/>
</dbReference>
<feature type="domain" description="Glycosyltransferase 2-like" evidence="1">
    <location>
        <begin position="345"/>
        <end position="464"/>
    </location>
</feature>
<dbReference type="Pfam" id="PF13692">
    <property type="entry name" value="Glyco_trans_1_4"/>
    <property type="match status" value="1"/>
</dbReference>
<dbReference type="Gene3D" id="3.90.550.10">
    <property type="entry name" value="Spore Coat Polysaccharide Biosynthesis Protein SpsA, Chain A"/>
    <property type="match status" value="1"/>
</dbReference>
<dbReference type="AlphaFoldDB" id="A0A023D4Z9"/>
<dbReference type="CDD" id="cd04186">
    <property type="entry name" value="GT_2_like_c"/>
    <property type="match status" value="1"/>
</dbReference>
<reference evidence="3" key="1">
    <citation type="journal article" date="2014" name="FEMS Microbiol. Lett.">
        <title>Draft Genomic DNA Sequence of the Facultatively Methylotrophic Bacterium Acidomonas methanolica type strain MB58.</title>
        <authorList>
            <person name="Higashiura N."/>
            <person name="Hadano H."/>
            <person name="Hirakawa H."/>
            <person name="Matsutani M."/>
            <person name="Takabe S."/>
            <person name="Matsushita K."/>
            <person name="Azuma Y."/>
        </authorList>
    </citation>
    <scope>NUCLEOTIDE SEQUENCE [LARGE SCALE GENOMIC DNA]</scope>
    <source>
        <strain evidence="3">MB58</strain>
    </source>
</reference>
<dbReference type="RefSeq" id="WP_052511903.1">
    <property type="nucleotide sequence ID" value="NZ_BAND01000051.1"/>
</dbReference>
<gene>
    <name evidence="2" type="ORF">Amme_051_008</name>
</gene>
<dbReference type="OrthoDB" id="9783791at2"/>
<dbReference type="PANTHER" id="PTHR43179:SF7">
    <property type="entry name" value="RHAMNOSYLTRANSFERASE WBBL"/>
    <property type="match status" value="1"/>
</dbReference>
<proteinExistence type="predicted"/>
<dbReference type="EMBL" id="BAND01000051">
    <property type="protein sequence ID" value="GAJ29192.1"/>
    <property type="molecule type" value="Genomic_DNA"/>
</dbReference>
<protein>
    <submittedName>
        <fullName evidence="2">Glycosyl transferase</fullName>
    </submittedName>
</protein>
<dbReference type="InterPro" id="IPR001173">
    <property type="entry name" value="Glyco_trans_2-like"/>
</dbReference>
<keyword evidence="3" id="KW-1185">Reference proteome</keyword>
<keyword evidence="2" id="KW-0808">Transferase</keyword>
<organism evidence="2 3">
    <name type="scientific">Acidomonas methanolica NBRC 104435</name>
    <dbReference type="NCBI Taxonomy" id="1231351"/>
    <lineage>
        <taxon>Bacteria</taxon>
        <taxon>Pseudomonadati</taxon>
        <taxon>Pseudomonadota</taxon>
        <taxon>Alphaproteobacteria</taxon>
        <taxon>Acetobacterales</taxon>
        <taxon>Acetobacteraceae</taxon>
        <taxon>Acidomonas</taxon>
    </lineage>
</organism>
<accession>A0A023D4Z9</accession>
<comment type="caution">
    <text evidence="2">The sequence shown here is derived from an EMBL/GenBank/DDBJ whole genome shotgun (WGS) entry which is preliminary data.</text>
</comment>
<evidence type="ECO:0000313" key="3">
    <source>
        <dbReference type="Proteomes" id="UP000019760"/>
    </source>
</evidence>